<organism evidence="7 8">
    <name type="scientific">Haloarcula quadrata</name>
    <dbReference type="NCBI Taxonomy" id="182779"/>
    <lineage>
        <taxon>Archaea</taxon>
        <taxon>Methanobacteriati</taxon>
        <taxon>Methanobacteriota</taxon>
        <taxon>Stenosarchaea group</taxon>
        <taxon>Halobacteria</taxon>
        <taxon>Halobacteriales</taxon>
        <taxon>Haloarculaceae</taxon>
        <taxon>Haloarcula</taxon>
    </lineage>
</organism>
<keyword evidence="4" id="KW-0745">Spermidine biosynthesis</keyword>
<dbReference type="CDD" id="cd02440">
    <property type="entry name" value="AdoMet_MTases"/>
    <property type="match status" value="1"/>
</dbReference>
<sequence>MTPRPHHPRHSVPLLHALTFIVALCSFAYELVFAELYTVVFGGSVTQYGLTIGLFFSSLGLGSFLSGRLETDPESNFFRVETYLAVVAPLGFLLVILLGTLRYPAAYAPLVGAIARLPIVTIGFLSGFELPLLTTLSESVRDTARPPSSIARGVRRLTSHLNRAFGVVLGAAFSIKRREGKPSDPADETSAYAAVLGFDYLGGLVGSLVYVFFLYPAVGLIPSVFVLAFLNGVAALIFASTTANTHRPTLRSRLPQPVGSTGKALFAVCLLVTASTGAAAVNAGPVGEDVSEYYFEREFELEYAPGAMDVAVTDTRTTRYQRVTEYNRTWTGSGDNPYFGATTEHCLRLDSAVQLCESWADSYHQGLVDVPLSMFENSTDTKVLLIGGGDWAAMDRLQRHGVSVDHVDIDGEFMQRAKTDPFLAQYHDGAYRYENKSTRVQDAFQYLEQSEQRYDVILLDIPGATDDDQLPLYSVEFYSQLRQHLTADGVIATWTYSRYSYAQHRTAYYNTVHKAGLTSAAPYFAWEDIDADGETERVERFTLLAPAPRDSLSPHNGTAYMNRYQHRYQAVEWVDTPRYAGVRPNSVFHPNYDILIK</sequence>
<evidence type="ECO:0000256" key="5">
    <source>
        <dbReference type="PROSITE-ProRule" id="PRU00354"/>
    </source>
</evidence>
<evidence type="ECO:0000313" key="8">
    <source>
        <dbReference type="Proteomes" id="UP000268233"/>
    </source>
</evidence>
<dbReference type="EC" id="2.5.1.16" evidence="4"/>
<gene>
    <name evidence="4" type="primary">speE</name>
    <name evidence="7" type="ORF">BDK61_3826</name>
</gene>
<comment type="function">
    <text evidence="4">Catalyzes the irreversible transfer of a propylamine group from the amino donor S-adenosylmethioninamine (decarboxy-AdoMet) to putrescine (1,4-diaminobutane) to yield spermidine.</text>
</comment>
<evidence type="ECO:0000313" key="7">
    <source>
        <dbReference type="EMBL" id="RKS78173.1"/>
    </source>
</evidence>
<dbReference type="PANTHER" id="PTHR43317:SF1">
    <property type="entry name" value="THERMOSPERMINE SYNTHASE ACAULIS5"/>
    <property type="match status" value="1"/>
</dbReference>
<feature type="transmembrane region" description="Helical" evidence="4">
    <location>
        <begin position="45"/>
        <end position="65"/>
    </location>
</feature>
<keyword evidence="4" id="KW-0812">Transmembrane</keyword>
<protein>
    <recommendedName>
        <fullName evidence="4">Polyamine aminopropyltransferase</fullName>
    </recommendedName>
    <alternativeName>
        <fullName evidence="4">Putrescine aminopropyltransferase</fullName>
        <shortName evidence="4">PAPT</shortName>
    </alternativeName>
    <alternativeName>
        <fullName evidence="4">Spermidine synthase</fullName>
        <shortName evidence="4">SPDS</shortName>
        <shortName evidence="4">SPDSY</shortName>
        <ecNumber evidence="4">2.5.1.16</ecNumber>
    </alternativeName>
</protein>
<accession>A0A495QVR3</accession>
<comment type="pathway">
    <text evidence="4">Amine and polyamine biosynthesis; spermidine biosynthesis; spermidine from putrescine: step 1/1.</text>
</comment>
<dbReference type="GO" id="GO:0010487">
    <property type="term" value="F:thermospermine synthase activity"/>
    <property type="evidence" value="ECO:0007669"/>
    <property type="project" value="UniProtKB-ARBA"/>
</dbReference>
<feature type="binding site" evidence="4">
    <location>
        <position position="408"/>
    </location>
    <ligand>
        <name>S-methyl-5'-thioadenosine</name>
        <dbReference type="ChEBI" id="CHEBI:17509"/>
    </ligand>
</feature>
<evidence type="ECO:0000256" key="2">
    <source>
        <dbReference type="ARBA" id="ARBA00022679"/>
    </source>
</evidence>
<dbReference type="UniPathway" id="UPA00248">
    <property type="reaction ID" value="UER00314"/>
</dbReference>
<feature type="binding site" evidence="4">
    <location>
        <position position="321"/>
    </location>
    <ligand>
        <name>S-methyl-5'-thioadenosine</name>
        <dbReference type="ChEBI" id="CHEBI:17509"/>
    </ligand>
</feature>
<feature type="binding site" evidence="4">
    <location>
        <position position="364"/>
    </location>
    <ligand>
        <name>spermidine</name>
        <dbReference type="ChEBI" id="CHEBI:57834"/>
    </ligand>
</feature>
<dbReference type="Gene3D" id="3.40.50.150">
    <property type="entry name" value="Vaccinia Virus protein VP39"/>
    <property type="match status" value="1"/>
</dbReference>
<feature type="binding site" evidence="4">
    <location>
        <position position="390"/>
    </location>
    <ligand>
        <name>spermidine</name>
        <dbReference type="ChEBI" id="CHEBI:57834"/>
    </ligand>
</feature>
<comment type="subunit">
    <text evidence="4">Homodimer or homotetramer.</text>
</comment>
<feature type="transmembrane region" description="Helical" evidence="4">
    <location>
        <begin position="77"/>
        <end position="101"/>
    </location>
</feature>
<proteinExistence type="inferred from homology"/>
<dbReference type="RefSeq" id="WP_121304065.1">
    <property type="nucleotide sequence ID" value="NZ_RBWW01000002.1"/>
</dbReference>
<dbReference type="GO" id="GO:0008295">
    <property type="term" value="P:spermidine biosynthetic process"/>
    <property type="evidence" value="ECO:0007669"/>
    <property type="project" value="UniProtKB-UniRule"/>
</dbReference>
<dbReference type="InterPro" id="IPR029063">
    <property type="entry name" value="SAM-dependent_MTases_sf"/>
</dbReference>
<keyword evidence="8" id="KW-1185">Reference proteome</keyword>
<evidence type="ECO:0000259" key="6">
    <source>
        <dbReference type="PROSITE" id="PS51006"/>
    </source>
</evidence>
<dbReference type="PANTHER" id="PTHR43317">
    <property type="entry name" value="THERMOSPERMINE SYNTHASE ACAULIS5"/>
    <property type="match status" value="1"/>
</dbReference>
<keyword evidence="4" id="KW-1003">Cell membrane</keyword>
<evidence type="ECO:0000256" key="4">
    <source>
        <dbReference type="HAMAP-Rule" id="MF_00198"/>
    </source>
</evidence>
<keyword evidence="4" id="KW-1133">Transmembrane helix</keyword>
<feature type="binding site" evidence="4">
    <location>
        <begin position="442"/>
        <end position="443"/>
    </location>
    <ligand>
        <name>S-methyl-5'-thioadenosine</name>
        <dbReference type="ChEBI" id="CHEBI:17509"/>
    </ligand>
</feature>
<dbReference type="InterPro" id="IPR030374">
    <property type="entry name" value="PABS"/>
</dbReference>
<dbReference type="AlphaFoldDB" id="A0A495QVR3"/>
<comment type="subcellular location">
    <subcellularLocation>
        <location evidence="4">Cell membrane</location>
        <topology evidence="4">Multi-pass membrane protein</topology>
    </subcellularLocation>
</comment>
<comment type="similarity">
    <text evidence="1 4">Belongs to the spermidine/spermine synthase family.</text>
</comment>
<feature type="transmembrane region" description="Helical" evidence="4">
    <location>
        <begin position="219"/>
        <end position="243"/>
    </location>
</feature>
<comment type="catalytic activity">
    <reaction evidence="4">
        <text>S-adenosyl 3-(methylsulfanyl)propylamine + putrescine = S-methyl-5'-thioadenosine + spermidine + H(+)</text>
        <dbReference type="Rhea" id="RHEA:12721"/>
        <dbReference type="ChEBI" id="CHEBI:15378"/>
        <dbReference type="ChEBI" id="CHEBI:17509"/>
        <dbReference type="ChEBI" id="CHEBI:57443"/>
        <dbReference type="ChEBI" id="CHEBI:57834"/>
        <dbReference type="ChEBI" id="CHEBI:326268"/>
        <dbReference type="EC" id="2.5.1.16"/>
    </reaction>
</comment>
<dbReference type="SUPFAM" id="SSF53335">
    <property type="entry name" value="S-adenosyl-L-methionine-dependent methyltransferases"/>
    <property type="match status" value="1"/>
</dbReference>
<feature type="active site" description="Proton acceptor" evidence="4 5">
    <location>
        <position position="460"/>
    </location>
</feature>
<dbReference type="GO" id="GO:0004766">
    <property type="term" value="F:spermidine synthase activity"/>
    <property type="evidence" value="ECO:0007669"/>
    <property type="project" value="UniProtKB-UniRule"/>
</dbReference>
<comment type="caution">
    <text evidence="4">Lacks conserved residue(s) required for the propagation of feature annotation.</text>
</comment>
<feature type="domain" description="PABS" evidence="6">
    <location>
        <begin position="292"/>
        <end position="546"/>
    </location>
</feature>
<keyword evidence="2 4" id="KW-0808">Transferase</keyword>
<feature type="transmembrane region" description="Helical" evidence="4">
    <location>
        <begin position="191"/>
        <end position="213"/>
    </location>
</feature>
<dbReference type="PROSITE" id="PS51006">
    <property type="entry name" value="PABS_2"/>
    <property type="match status" value="1"/>
</dbReference>
<feature type="binding site" evidence="4">
    <location>
        <position position="471"/>
    </location>
    <ligand>
        <name>S-methyl-5'-thioadenosine</name>
        <dbReference type="ChEBI" id="CHEBI:17509"/>
    </ligand>
</feature>
<dbReference type="EMBL" id="RBWW01000002">
    <property type="protein sequence ID" value="RKS78173.1"/>
    <property type="molecule type" value="Genomic_DNA"/>
</dbReference>
<dbReference type="Proteomes" id="UP000268233">
    <property type="component" value="Unassembled WGS sequence"/>
</dbReference>
<comment type="caution">
    <text evidence="7">The sequence shown here is derived from an EMBL/GenBank/DDBJ whole genome shotgun (WGS) entry which is preliminary data.</text>
</comment>
<name>A0A495QVR3_9EURY</name>
<keyword evidence="4" id="KW-0472">Membrane</keyword>
<feature type="transmembrane region" description="Helical" evidence="4">
    <location>
        <begin position="12"/>
        <end position="33"/>
    </location>
</feature>
<reference evidence="7 8" key="1">
    <citation type="submission" date="2018-10" db="EMBL/GenBank/DDBJ databases">
        <title>Genomic Encyclopedia of Archaeal and Bacterial Type Strains, Phase II (KMG-II): from individual species to whole genera.</title>
        <authorList>
            <person name="Goeker M."/>
        </authorList>
    </citation>
    <scope>NUCLEOTIDE SEQUENCE [LARGE SCALE GENOMIC DNA]</scope>
    <source>
        <strain evidence="7 8">DSM 11927</strain>
    </source>
</reference>
<keyword evidence="3 4" id="KW-0620">Polyamine biosynthesis</keyword>
<dbReference type="InterPro" id="IPR001045">
    <property type="entry name" value="Spermi_synthase"/>
</dbReference>
<dbReference type="HAMAP" id="MF_00198">
    <property type="entry name" value="Spermidine_synth"/>
    <property type="match status" value="1"/>
</dbReference>
<dbReference type="GO" id="GO:0005886">
    <property type="term" value="C:plasma membrane"/>
    <property type="evidence" value="ECO:0007669"/>
    <property type="project" value="UniProtKB-SubCell"/>
</dbReference>
<dbReference type="Pfam" id="PF01564">
    <property type="entry name" value="Spermine_synth"/>
    <property type="match status" value="1"/>
</dbReference>
<evidence type="ECO:0000256" key="3">
    <source>
        <dbReference type="ARBA" id="ARBA00023115"/>
    </source>
</evidence>
<evidence type="ECO:0000256" key="1">
    <source>
        <dbReference type="ARBA" id="ARBA00007867"/>
    </source>
</evidence>
<feature type="transmembrane region" description="Helical" evidence="4">
    <location>
        <begin position="107"/>
        <end position="128"/>
    </location>
</feature>